<reference evidence="2" key="2">
    <citation type="submission" date="2021-03" db="UniProtKB">
        <authorList>
            <consortium name="EnsemblPlants"/>
        </authorList>
    </citation>
    <scope>IDENTIFICATION</scope>
</reference>
<keyword evidence="1" id="KW-0812">Transmembrane</keyword>
<proteinExistence type="predicted"/>
<dbReference type="Gramene" id="evm.model.07.1548">
    <property type="protein sequence ID" value="cds.evm.model.07.1548"/>
    <property type="gene ID" value="evm.TU.07.1548"/>
</dbReference>
<name>A0A803Q332_CANSA</name>
<protein>
    <recommendedName>
        <fullName evidence="4">DUF4283 domain-containing protein</fullName>
    </recommendedName>
</protein>
<sequence>MAGGIGVPICVQCGTRSNPCRCKVVGPTLGFLAFAAAAIVEWPVGALVYCFKHVKGRRIMAHPATVVYPKNASLGLITTTLFWVQVYRLPFLFKSEHLAQIIGGLISKYIDIHEDSLNEGWGPFLRIRVDFCYECGVIGLVYDKCNVYLEKLDEGIDSDLGCGPWMEGSPFPKSPYDRYRQDFSKAGPWSFETRLVRNTISPIIQHLRKPSLLPSLPIDREKGKSIMASSTTQSEFSSFAPAFATLSCDIGNNSTKGDSSVVKVISEKSVTTTVSNSVLKENVTPLKRTMNNHCPETSGV</sequence>
<evidence type="ECO:0000256" key="1">
    <source>
        <dbReference type="SAM" id="Phobius"/>
    </source>
</evidence>
<keyword evidence="1" id="KW-1133">Transmembrane helix</keyword>
<dbReference type="Proteomes" id="UP000596661">
    <property type="component" value="Chromosome 7"/>
</dbReference>
<accession>A0A803Q332</accession>
<dbReference type="AlphaFoldDB" id="A0A803Q332"/>
<evidence type="ECO:0000313" key="2">
    <source>
        <dbReference type="EnsemblPlants" id="cds.evm.model.07.1548"/>
    </source>
</evidence>
<dbReference type="PANTHER" id="PTHR34673:SF1">
    <property type="entry name" value="COLD-REGULATED PROTEIN"/>
    <property type="match status" value="1"/>
</dbReference>
<dbReference type="EnsemblPlants" id="evm.model.07.1548">
    <property type="protein sequence ID" value="cds.evm.model.07.1548"/>
    <property type="gene ID" value="evm.TU.07.1548"/>
</dbReference>
<dbReference type="PANTHER" id="PTHR34673">
    <property type="entry name" value="COLD-REGULATED PROTEIN"/>
    <property type="match status" value="1"/>
</dbReference>
<feature type="transmembrane region" description="Helical" evidence="1">
    <location>
        <begin position="31"/>
        <end position="51"/>
    </location>
</feature>
<evidence type="ECO:0000313" key="3">
    <source>
        <dbReference type="Proteomes" id="UP000596661"/>
    </source>
</evidence>
<organism evidence="2 3">
    <name type="scientific">Cannabis sativa</name>
    <name type="common">Hemp</name>
    <name type="synonym">Marijuana</name>
    <dbReference type="NCBI Taxonomy" id="3483"/>
    <lineage>
        <taxon>Eukaryota</taxon>
        <taxon>Viridiplantae</taxon>
        <taxon>Streptophyta</taxon>
        <taxon>Embryophyta</taxon>
        <taxon>Tracheophyta</taxon>
        <taxon>Spermatophyta</taxon>
        <taxon>Magnoliopsida</taxon>
        <taxon>eudicotyledons</taxon>
        <taxon>Gunneridae</taxon>
        <taxon>Pentapetalae</taxon>
        <taxon>rosids</taxon>
        <taxon>fabids</taxon>
        <taxon>Rosales</taxon>
        <taxon>Cannabaceae</taxon>
        <taxon>Cannabis</taxon>
    </lineage>
</organism>
<keyword evidence="3" id="KW-1185">Reference proteome</keyword>
<keyword evidence="1" id="KW-0472">Membrane</keyword>
<evidence type="ECO:0008006" key="4">
    <source>
        <dbReference type="Google" id="ProtNLM"/>
    </source>
</evidence>
<reference evidence="2" key="1">
    <citation type="submission" date="2018-11" db="EMBL/GenBank/DDBJ databases">
        <authorList>
            <person name="Grassa J C."/>
        </authorList>
    </citation>
    <scope>NUCLEOTIDE SEQUENCE [LARGE SCALE GENOMIC DNA]</scope>
</reference>
<dbReference type="EMBL" id="UZAU01000669">
    <property type="status" value="NOT_ANNOTATED_CDS"/>
    <property type="molecule type" value="Genomic_DNA"/>
</dbReference>